<evidence type="ECO:0000313" key="14">
    <source>
        <dbReference type="EMBL" id="MBG6140516.1"/>
    </source>
</evidence>
<keyword evidence="8 12" id="KW-0238">DNA-binding</keyword>
<dbReference type="EC" id="5.6.2.3" evidence="11 12"/>
<keyword evidence="3 12" id="KW-0235">DNA replication</keyword>
<evidence type="ECO:0000256" key="9">
    <source>
        <dbReference type="ARBA" id="ARBA00023235"/>
    </source>
</evidence>
<keyword evidence="9" id="KW-0413">Isomerase</keyword>
<evidence type="ECO:0000256" key="11">
    <source>
        <dbReference type="NCBIfam" id="TIGR00665"/>
    </source>
</evidence>
<dbReference type="GO" id="GO:0016787">
    <property type="term" value="F:hydrolase activity"/>
    <property type="evidence" value="ECO:0007669"/>
    <property type="project" value="UniProtKB-KW"/>
</dbReference>
<dbReference type="RefSeq" id="WP_197007053.1">
    <property type="nucleotide sequence ID" value="NZ_BONS01000005.1"/>
</dbReference>
<evidence type="ECO:0000256" key="7">
    <source>
        <dbReference type="ARBA" id="ARBA00022840"/>
    </source>
</evidence>
<comment type="similarity">
    <text evidence="1 12">Belongs to the helicase family. DnaB subfamily.</text>
</comment>
<dbReference type="InterPro" id="IPR007693">
    <property type="entry name" value="DNA_helicase_DnaB-like_N"/>
</dbReference>
<dbReference type="CDD" id="cd00984">
    <property type="entry name" value="DnaB_C"/>
    <property type="match status" value="1"/>
</dbReference>
<comment type="catalytic activity">
    <reaction evidence="10 12">
        <text>ATP + H2O = ADP + phosphate + H(+)</text>
        <dbReference type="Rhea" id="RHEA:13065"/>
        <dbReference type="ChEBI" id="CHEBI:15377"/>
        <dbReference type="ChEBI" id="CHEBI:15378"/>
        <dbReference type="ChEBI" id="CHEBI:30616"/>
        <dbReference type="ChEBI" id="CHEBI:43474"/>
        <dbReference type="ChEBI" id="CHEBI:456216"/>
        <dbReference type="EC" id="5.6.2.3"/>
    </reaction>
</comment>
<dbReference type="SUPFAM" id="SSF52540">
    <property type="entry name" value="P-loop containing nucleoside triphosphate hydrolases"/>
    <property type="match status" value="1"/>
</dbReference>
<evidence type="ECO:0000256" key="8">
    <source>
        <dbReference type="ARBA" id="ARBA00023125"/>
    </source>
</evidence>
<dbReference type="InterPro" id="IPR007692">
    <property type="entry name" value="DNA_helicase_DnaB"/>
</dbReference>
<evidence type="ECO:0000256" key="1">
    <source>
        <dbReference type="ARBA" id="ARBA00008428"/>
    </source>
</evidence>
<comment type="caution">
    <text evidence="14">The sequence shown here is derived from an EMBL/GenBank/DDBJ whole genome shotgun (WGS) entry which is preliminary data.</text>
</comment>
<dbReference type="GO" id="GO:1990077">
    <property type="term" value="C:primosome complex"/>
    <property type="evidence" value="ECO:0007669"/>
    <property type="project" value="UniProtKB-UniRule"/>
</dbReference>
<dbReference type="SMART" id="SM00382">
    <property type="entry name" value="AAA"/>
    <property type="match status" value="1"/>
</dbReference>
<keyword evidence="4 12" id="KW-0547">Nucleotide-binding</keyword>
<dbReference type="Gene3D" id="1.10.860.10">
    <property type="entry name" value="DNAb Helicase, Chain A"/>
    <property type="match status" value="1"/>
</dbReference>
<protein>
    <recommendedName>
        <fullName evidence="11 12">Replicative DNA helicase</fullName>
        <ecNumber evidence="11 12">5.6.2.3</ecNumber>
    </recommendedName>
</protein>
<dbReference type="PANTHER" id="PTHR30153">
    <property type="entry name" value="REPLICATIVE DNA HELICASE DNAB"/>
    <property type="match status" value="1"/>
</dbReference>
<evidence type="ECO:0000256" key="3">
    <source>
        <dbReference type="ARBA" id="ARBA00022705"/>
    </source>
</evidence>
<dbReference type="GO" id="GO:0005524">
    <property type="term" value="F:ATP binding"/>
    <property type="evidence" value="ECO:0007669"/>
    <property type="project" value="UniProtKB-UniRule"/>
</dbReference>
<keyword evidence="2 12" id="KW-0639">Primosome</keyword>
<feature type="domain" description="SF4 helicase" evidence="13">
    <location>
        <begin position="182"/>
        <end position="448"/>
    </location>
</feature>
<dbReference type="InterPro" id="IPR016136">
    <property type="entry name" value="DNA_helicase_N/primase_C"/>
</dbReference>
<evidence type="ECO:0000256" key="2">
    <source>
        <dbReference type="ARBA" id="ARBA00022515"/>
    </source>
</evidence>
<dbReference type="InterPro" id="IPR003593">
    <property type="entry name" value="AAA+_ATPase"/>
</dbReference>
<gene>
    <name evidence="14" type="ORF">IW245_006710</name>
</gene>
<evidence type="ECO:0000256" key="4">
    <source>
        <dbReference type="ARBA" id="ARBA00022741"/>
    </source>
</evidence>
<dbReference type="InterPro" id="IPR027417">
    <property type="entry name" value="P-loop_NTPase"/>
</dbReference>
<evidence type="ECO:0000256" key="6">
    <source>
        <dbReference type="ARBA" id="ARBA00022806"/>
    </source>
</evidence>
<dbReference type="EMBL" id="JADOUF010000001">
    <property type="protein sequence ID" value="MBG6140516.1"/>
    <property type="molecule type" value="Genomic_DNA"/>
</dbReference>
<dbReference type="Proteomes" id="UP000622552">
    <property type="component" value="Unassembled WGS sequence"/>
</dbReference>
<dbReference type="GO" id="GO:0003677">
    <property type="term" value="F:DNA binding"/>
    <property type="evidence" value="ECO:0007669"/>
    <property type="project" value="UniProtKB-UniRule"/>
</dbReference>
<organism evidence="14 15">
    <name type="scientific">Longispora fulva</name>
    <dbReference type="NCBI Taxonomy" id="619741"/>
    <lineage>
        <taxon>Bacteria</taxon>
        <taxon>Bacillati</taxon>
        <taxon>Actinomycetota</taxon>
        <taxon>Actinomycetes</taxon>
        <taxon>Micromonosporales</taxon>
        <taxon>Micromonosporaceae</taxon>
        <taxon>Longispora</taxon>
    </lineage>
</organism>
<dbReference type="Pfam" id="PF03796">
    <property type="entry name" value="DnaB_C"/>
    <property type="match status" value="1"/>
</dbReference>
<sequence>MSEFNEFNGFDRTPPNNKDAEQIVLGALLLSPNAILDVTDIVSAADFYNPKHSTIFAAVLTRSALGEPTDPVAVGAHLLAQGELERVGGIPYLHTLVASVPTAANAPWYARLVAELAERRRLIEAGTRIVGLGYNPQVEADVLADQATEALYGAVDQRVSTDAQRLSELIGPTFDAIEAAGRRTGLVGLSTGLADLDRLTHGLQDGHVWLIAGRPGMGKSVAVVSLARSVAINQRKPVLVFSLEMSKQEIMTRLLSAESGVPTDRLLTGKLTDGEWSRITQVGGRVDDAPMFVIDDPDLTLLDIRTRARRLARRHGLALIVIDYLQLMGTSGPRRESREREVAEISRGLKLLAKEMACPVVAAAQLNRGPEQRTDRVPQLGDLRESGALEQDCDAAILLHRPDYYDPESHRPGEADFILAKHRGGNCGVVTVAAQLGFSRFVDMAPASR</sequence>
<dbReference type="PROSITE" id="PS51199">
    <property type="entry name" value="SF4_HELICASE"/>
    <property type="match status" value="1"/>
</dbReference>
<dbReference type="FunFam" id="1.10.860.10:FF:000001">
    <property type="entry name" value="Replicative DNA helicase"/>
    <property type="match status" value="1"/>
</dbReference>
<reference evidence="14" key="1">
    <citation type="submission" date="2020-11" db="EMBL/GenBank/DDBJ databases">
        <title>Sequencing the genomes of 1000 actinobacteria strains.</title>
        <authorList>
            <person name="Klenk H.-P."/>
        </authorList>
    </citation>
    <scope>NUCLEOTIDE SEQUENCE</scope>
    <source>
        <strain evidence="14">DSM 45356</strain>
    </source>
</reference>
<accession>A0A8J7GLN1</accession>
<evidence type="ECO:0000259" key="13">
    <source>
        <dbReference type="PROSITE" id="PS51199"/>
    </source>
</evidence>
<dbReference type="GO" id="GO:0006269">
    <property type="term" value="P:DNA replication, synthesis of primer"/>
    <property type="evidence" value="ECO:0007669"/>
    <property type="project" value="UniProtKB-UniRule"/>
</dbReference>
<comment type="function">
    <text evidence="12">The main replicative DNA helicase, it participates in initiation and elongation during chromosome replication. Travels ahead of the DNA replisome, separating dsDNA into templates for DNA synthesis. A processive ATP-dependent 5'-3' DNA helicase it has DNA-dependent ATPase activity.</text>
</comment>
<dbReference type="AlphaFoldDB" id="A0A8J7GLN1"/>
<evidence type="ECO:0000256" key="10">
    <source>
        <dbReference type="ARBA" id="ARBA00048954"/>
    </source>
</evidence>
<dbReference type="NCBIfam" id="TIGR00665">
    <property type="entry name" value="DnaB"/>
    <property type="match status" value="1"/>
</dbReference>
<dbReference type="SUPFAM" id="SSF48024">
    <property type="entry name" value="N-terminal domain of DnaB helicase"/>
    <property type="match status" value="1"/>
</dbReference>
<dbReference type="Pfam" id="PF00772">
    <property type="entry name" value="DnaB"/>
    <property type="match status" value="1"/>
</dbReference>
<dbReference type="PANTHER" id="PTHR30153:SF2">
    <property type="entry name" value="REPLICATIVE DNA HELICASE"/>
    <property type="match status" value="1"/>
</dbReference>
<proteinExistence type="inferred from homology"/>
<dbReference type="GO" id="GO:0005829">
    <property type="term" value="C:cytosol"/>
    <property type="evidence" value="ECO:0007669"/>
    <property type="project" value="TreeGrafter"/>
</dbReference>
<keyword evidence="15" id="KW-1185">Reference proteome</keyword>
<name>A0A8J7GLN1_9ACTN</name>
<evidence type="ECO:0000256" key="12">
    <source>
        <dbReference type="RuleBase" id="RU362085"/>
    </source>
</evidence>
<keyword evidence="6 12" id="KW-0347">Helicase</keyword>
<keyword evidence="5 12" id="KW-0378">Hydrolase</keyword>
<evidence type="ECO:0000313" key="15">
    <source>
        <dbReference type="Proteomes" id="UP000622552"/>
    </source>
</evidence>
<dbReference type="GO" id="GO:0043139">
    <property type="term" value="F:5'-3' DNA helicase activity"/>
    <property type="evidence" value="ECO:0007669"/>
    <property type="project" value="UniProtKB-EC"/>
</dbReference>
<dbReference type="InterPro" id="IPR007694">
    <property type="entry name" value="DNA_helicase_DnaB-like_C"/>
</dbReference>
<evidence type="ECO:0000256" key="5">
    <source>
        <dbReference type="ARBA" id="ARBA00022801"/>
    </source>
</evidence>
<dbReference type="InterPro" id="IPR036185">
    <property type="entry name" value="DNA_heli_DnaB-like_N_sf"/>
</dbReference>
<keyword evidence="7 12" id="KW-0067">ATP-binding</keyword>
<dbReference type="Gene3D" id="3.40.50.300">
    <property type="entry name" value="P-loop containing nucleotide triphosphate hydrolases"/>
    <property type="match status" value="1"/>
</dbReference>